<dbReference type="Proteomes" id="UP000649114">
    <property type="component" value="Unassembled WGS sequence"/>
</dbReference>
<name>A0AAN5YHN2_ASPLE</name>
<organism evidence="1 2">
    <name type="scientific">Aspergillus lentulus</name>
    <dbReference type="NCBI Taxonomy" id="293939"/>
    <lineage>
        <taxon>Eukaryota</taxon>
        <taxon>Fungi</taxon>
        <taxon>Dikarya</taxon>
        <taxon>Ascomycota</taxon>
        <taxon>Pezizomycotina</taxon>
        <taxon>Eurotiomycetes</taxon>
        <taxon>Eurotiomycetidae</taxon>
        <taxon>Eurotiales</taxon>
        <taxon>Aspergillaceae</taxon>
        <taxon>Aspergillus</taxon>
        <taxon>Aspergillus subgen. Fumigati</taxon>
    </lineage>
</organism>
<evidence type="ECO:0000313" key="2">
    <source>
        <dbReference type="Proteomes" id="UP000649114"/>
    </source>
</evidence>
<reference evidence="1" key="2">
    <citation type="submission" date="2020-04" db="EMBL/GenBank/DDBJ databases">
        <authorList>
            <person name="Santos R.A.C."/>
            <person name="Steenwyk J.L."/>
            <person name="Rivero-Menendez O."/>
            <person name="Mead M.E."/>
            <person name="Silva L.P."/>
            <person name="Bastos R.W."/>
            <person name="Alastruey-Izquierdo A."/>
            <person name="Goldman G.H."/>
            <person name="Rokas A."/>
        </authorList>
    </citation>
    <scope>NUCLEOTIDE SEQUENCE</scope>
    <source>
        <strain evidence="1">CNM-CM8927</strain>
    </source>
</reference>
<protein>
    <submittedName>
        <fullName evidence="1">Uncharacterized protein</fullName>
    </submittedName>
</protein>
<dbReference type="AlphaFoldDB" id="A0AAN5YHN2"/>
<evidence type="ECO:0000313" key="1">
    <source>
        <dbReference type="EMBL" id="KAF4201203.1"/>
    </source>
</evidence>
<dbReference type="EMBL" id="JAAAPU010000151">
    <property type="protein sequence ID" value="KAF4201203.1"/>
    <property type="molecule type" value="Genomic_DNA"/>
</dbReference>
<gene>
    <name evidence="1" type="ORF">CNMCM8927_001903</name>
</gene>
<accession>A0AAN5YHN2</accession>
<proteinExistence type="predicted"/>
<sequence length="121" mass="13602">MLNVSPPRLYLVTTVPPGTSHKRPRLGKQPVTLEFEPIVFHSNYSVRAHVLMARRRAAIMLGFVLEEVADDWGVLLVLLEAPMAGVVVEALMGQTLQEEVEEVRTAHGYCARERSWQLAPR</sequence>
<comment type="caution">
    <text evidence="1">The sequence shown here is derived from an EMBL/GenBank/DDBJ whole genome shotgun (WGS) entry which is preliminary data.</text>
</comment>
<reference evidence="1" key="1">
    <citation type="journal article" date="2020" name="bioRxiv">
        <title>Genomic and phenotypic heterogeneity of clinical isolates of the human pathogens Aspergillus fumigatus, Aspergillus lentulus and Aspergillus fumigatiaffinis.</title>
        <authorList>
            <person name="dos Santos R.A.C."/>
            <person name="Steenwyk J.L."/>
            <person name="Rivero-Menendez O."/>
            <person name="Mead M.E."/>
            <person name="Silva L.P."/>
            <person name="Bastos R.W."/>
            <person name="Alastruey-Izquierdo A."/>
            <person name="Goldman G.H."/>
            <person name="Rokas A."/>
        </authorList>
    </citation>
    <scope>NUCLEOTIDE SEQUENCE</scope>
    <source>
        <strain evidence="1">CNM-CM8927</strain>
    </source>
</reference>